<name>A0A5J4T2D7_9EUKA</name>
<dbReference type="AlphaFoldDB" id="A0A5J4T2D7"/>
<evidence type="ECO:0000313" key="1">
    <source>
        <dbReference type="EMBL" id="KAA6352669.1"/>
    </source>
</evidence>
<dbReference type="Proteomes" id="UP000324800">
    <property type="component" value="Unassembled WGS sequence"/>
</dbReference>
<accession>A0A5J4T2D7</accession>
<gene>
    <name evidence="1" type="ORF">EZS28_051804</name>
</gene>
<organism evidence="1 2">
    <name type="scientific">Streblomastix strix</name>
    <dbReference type="NCBI Taxonomy" id="222440"/>
    <lineage>
        <taxon>Eukaryota</taxon>
        <taxon>Metamonada</taxon>
        <taxon>Preaxostyla</taxon>
        <taxon>Oxymonadida</taxon>
        <taxon>Streblomastigidae</taxon>
        <taxon>Streblomastix</taxon>
    </lineage>
</organism>
<evidence type="ECO:0000313" key="2">
    <source>
        <dbReference type="Proteomes" id="UP000324800"/>
    </source>
</evidence>
<comment type="caution">
    <text evidence="1">The sequence shown here is derived from an EMBL/GenBank/DDBJ whole genome shotgun (WGS) entry which is preliminary data.</text>
</comment>
<dbReference type="EMBL" id="SNRW01039524">
    <property type="protein sequence ID" value="KAA6352669.1"/>
    <property type="molecule type" value="Genomic_DNA"/>
</dbReference>
<proteinExistence type="predicted"/>
<protein>
    <submittedName>
        <fullName evidence="1">Uncharacterized protein</fullName>
    </submittedName>
</protein>
<reference evidence="1 2" key="1">
    <citation type="submission" date="2019-03" db="EMBL/GenBank/DDBJ databases">
        <title>Single cell metagenomics reveals metabolic interactions within the superorganism composed of flagellate Streblomastix strix and complex community of Bacteroidetes bacteria on its surface.</title>
        <authorList>
            <person name="Treitli S.C."/>
            <person name="Kolisko M."/>
            <person name="Husnik F."/>
            <person name="Keeling P."/>
            <person name="Hampl V."/>
        </authorList>
    </citation>
    <scope>NUCLEOTIDE SEQUENCE [LARGE SCALE GENOMIC DNA]</scope>
    <source>
        <strain evidence="1">ST1C</strain>
    </source>
</reference>
<sequence>MKSSYYLFLNAAKGFSPFKLILVPWQTAENCCQFLLIVEFSVHFLLRLSTVFRRLLLLLNWRVAPQPLIHPTIPLIRPYLKRIQQKNLKALMVVPKWANHLKNGPTANRRDYALPPVDLLAILIDLRKEDKKEKICSYQHQALQGLQMIQLIIKSHNQVNHGDVTRLDLDMQINS</sequence>